<dbReference type="Proteomes" id="UP000230233">
    <property type="component" value="Chromosome II"/>
</dbReference>
<dbReference type="GO" id="GO:0061512">
    <property type="term" value="P:protein localization to cilium"/>
    <property type="evidence" value="ECO:0007669"/>
    <property type="project" value="TreeGrafter"/>
</dbReference>
<dbReference type="SUPFAM" id="SSF50978">
    <property type="entry name" value="WD40 repeat-like"/>
    <property type="match status" value="1"/>
</dbReference>
<name>A0A2G5V9I1_9PELO</name>
<dbReference type="OrthoDB" id="10526813at2759"/>
<proteinExistence type="predicted"/>
<keyword evidence="4" id="KW-1185">Reference proteome</keyword>
<accession>A0A2G5V9I1</accession>
<reference evidence="4" key="1">
    <citation type="submission" date="2017-10" db="EMBL/GenBank/DDBJ databases">
        <title>Rapid genome shrinkage in a self-fertile nematode reveals novel sperm competition proteins.</title>
        <authorList>
            <person name="Yin D."/>
            <person name="Schwarz E.M."/>
            <person name="Thomas C.G."/>
            <person name="Felde R.L."/>
            <person name="Korf I.F."/>
            <person name="Cutter A.D."/>
            <person name="Schartner C.M."/>
            <person name="Ralston E.J."/>
            <person name="Meyer B.J."/>
            <person name="Haag E.S."/>
        </authorList>
    </citation>
    <scope>NUCLEOTIDE SEQUENCE [LARGE SCALE GENOMIC DNA]</scope>
    <source>
        <strain evidence="4">JU1422</strain>
    </source>
</reference>
<dbReference type="InterPro" id="IPR036322">
    <property type="entry name" value="WD40_repeat_dom_sf"/>
</dbReference>
<evidence type="ECO:0000313" key="3">
    <source>
        <dbReference type="EMBL" id="PIC48438.1"/>
    </source>
</evidence>
<protein>
    <recommendedName>
        <fullName evidence="5">Anaphase-promoting complex subunit 4 WD40 domain-containing protein</fullName>
    </recommendedName>
</protein>
<dbReference type="PANTHER" id="PTHR12764:SF5">
    <property type="entry name" value="LD29485P"/>
    <property type="match status" value="1"/>
</dbReference>
<keyword evidence="1" id="KW-0853">WD repeat</keyword>
<dbReference type="InterPro" id="IPR015943">
    <property type="entry name" value="WD40/YVTN_repeat-like_dom_sf"/>
</dbReference>
<dbReference type="PANTHER" id="PTHR12764">
    <property type="entry name" value="WD REPEAT DOMAIN-RELATED"/>
    <property type="match status" value="1"/>
</dbReference>
<gene>
    <name evidence="3" type="primary">Cnig_chr_II.g7407</name>
    <name evidence="3" type="ORF">B9Z55_007407</name>
</gene>
<dbReference type="Gene3D" id="2.130.10.10">
    <property type="entry name" value="YVTN repeat-like/Quinoprotein amine dehydrogenase"/>
    <property type="match status" value="1"/>
</dbReference>
<sequence length="256" mass="28876">MLRFLKRIEWPQGILAMKCSPNQEVIALSTKKGMIFGDLNEWKWETFPHKFLDEQTRFMQWINNEKVVIGLKKGGVIMMNTTGEVLMGVGIHTFELTRNEIWMPTTSRVVLIEPCSPGQTANSHPNAPESCHILIAFSNKTIQFRKNLEDAPITTVFCDFPVSFARWSPDGSIVAVGGNHKKINFFSSQGKKLGELKGTSDHRRLDLTWDSSGNFIFCLGALLGCSLQSLAISKVTPVFEEVERREGETERDMLLP</sequence>
<evidence type="ECO:0000256" key="2">
    <source>
        <dbReference type="ARBA" id="ARBA00022737"/>
    </source>
</evidence>
<dbReference type="EMBL" id="PDUG01000002">
    <property type="protein sequence ID" value="PIC48438.1"/>
    <property type="molecule type" value="Genomic_DNA"/>
</dbReference>
<dbReference type="InterPro" id="IPR039857">
    <property type="entry name" value="Ift122/121"/>
</dbReference>
<evidence type="ECO:0000313" key="4">
    <source>
        <dbReference type="Proteomes" id="UP000230233"/>
    </source>
</evidence>
<dbReference type="GO" id="GO:0030991">
    <property type="term" value="C:intraciliary transport particle A"/>
    <property type="evidence" value="ECO:0007669"/>
    <property type="project" value="TreeGrafter"/>
</dbReference>
<evidence type="ECO:0000256" key="1">
    <source>
        <dbReference type="ARBA" id="ARBA00022574"/>
    </source>
</evidence>
<comment type="caution">
    <text evidence="3">The sequence shown here is derived from an EMBL/GenBank/DDBJ whole genome shotgun (WGS) entry which is preliminary data.</text>
</comment>
<dbReference type="AlphaFoldDB" id="A0A2G5V9I1"/>
<dbReference type="GO" id="GO:1905515">
    <property type="term" value="P:non-motile cilium assembly"/>
    <property type="evidence" value="ECO:0007669"/>
    <property type="project" value="TreeGrafter"/>
</dbReference>
<evidence type="ECO:0008006" key="5">
    <source>
        <dbReference type="Google" id="ProtNLM"/>
    </source>
</evidence>
<keyword evidence="2" id="KW-0677">Repeat</keyword>
<organism evidence="3 4">
    <name type="scientific">Caenorhabditis nigoni</name>
    <dbReference type="NCBI Taxonomy" id="1611254"/>
    <lineage>
        <taxon>Eukaryota</taxon>
        <taxon>Metazoa</taxon>
        <taxon>Ecdysozoa</taxon>
        <taxon>Nematoda</taxon>
        <taxon>Chromadorea</taxon>
        <taxon>Rhabditida</taxon>
        <taxon>Rhabditina</taxon>
        <taxon>Rhabditomorpha</taxon>
        <taxon>Rhabditoidea</taxon>
        <taxon>Rhabditidae</taxon>
        <taxon>Peloderinae</taxon>
        <taxon>Caenorhabditis</taxon>
    </lineage>
</organism>
<dbReference type="GO" id="GO:0097730">
    <property type="term" value="C:non-motile cilium"/>
    <property type="evidence" value="ECO:0007669"/>
    <property type="project" value="TreeGrafter"/>
</dbReference>
<dbReference type="GO" id="GO:0035721">
    <property type="term" value="P:intraciliary retrograde transport"/>
    <property type="evidence" value="ECO:0007669"/>
    <property type="project" value="TreeGrafter"/>
</dbReference>